<dbReference type="EMBL" id="CM032182">
    <property type="protein sequence ID" value="KAG7097652.1"/>
    <property type="molecule type" value="Genomic_DNA"/>
</dbReference>
<evidence type="ECO:0000313" key="2">
    <source>
        <dbReference type="Proteomes" id="UP001049176"/>
    </source>
</evidence>
<name>A0A9P7UZT7_9AGAR</name>
<dbReference type="RefSeq" id="XP_043014122.1">
    <property type="nucleotide sequence ID" value="XM_043149516.1"/>
</dbReference>
<dbReference type="AlphaFoldDB" id="A0A9P7UZT7"/>
<gene>
    <name evidence="1" type="ORF">E1B28_004982</name>
</gene>
<organism evidence="1 2">
    <name type="scientific">Marasmius oreades</name>
    <name type="common">fairy-ring Marasmius</name>
    <dbReference type="NCBI Taxonomy" id="181124"/>
    <lineage>
        <taxon>Eukaryota</taxon>
        <taxon>Fungi</taxon>
        <taxon>Dikarya</taxon>
        <taxon>Basidiomycota</taxon>
        <taxon>Agaricomycotina</taxon>
        <taxon>Agaricomycetes</taxon>
        <taxon>Agaricomycetidae</taxon>
        <taxon>Agaricales</taxon>
        <taxon>Marasmiineae</taxon>
        <taxon>Marasmiaceae</taxon>
        <taxon>Marasmius</taxon>
    </lineage>
</organism>
<dbReference type="KEGG" id="more:E1B28_004982"/>
<comment type="caution">
    <text evidence="1">The sequence shown here is derived from an EMBL/GenBank/DDBJ whole genome shotgun (WGS) entry which is preliminary data.</text>
</comment>
<sequence length="117" mass="12825">MFRYECLGQKALMGNGLTRWLLQASSVFLALALPRRGTVPRLSQAKHLIMLHRETCHQQGIDVICYQSNVNFHVQPSGRCLRGLRGGSSISSGKTNTREVWVSSGVRGGITGQKGTV</sequence>
<evidence type="ECO:0000313" key="1">
    <source>
        <dbReference type="EMBL" id="KAG7097652.1"/>
    </source>
</evidence>
<protein>
    <submittedName>
        <fullName evidence="1">Uncharacterized protein</fullName>
    </submittedName>
</protein>
<proteinExistence type="predicted"/>
<dbReference type="Proteomes" id="UP001049176">
    <property type="component" value="Chromosome 2"/>
</dbReference>
<reference evidence="1" key="1">
    <citation type="journal article" date="2021" name="Genome Biol. Evol.">
        <title>The assembled and annotated genome of the fairy-ring fungus Marasmius oreades.</title>
        <authorList>
            <person name="Hiltunen M."/>
            <person name="Ament-Velasquez S.L."/>
            <person name="Johannesson H."/>
        </authorList>
    </citation>
    <scope>NUCLEOTIDE SEQUENCE</scope>
    <source>
        <strain evidence="1">03SP1</strain>
    </source>
</reference>
<dbReference type="GeneID" id="66074058"/>
<accession>A0A9P7UZT7</accession>
<keyword evidence="2" id="KW-1185">Reference proteome</keyword>